<dbReference type="InterPro" id="IPR011009">
    <property type="entry name" value="Kinase-like_dom_sf"/>
</dbReference>
<dbReference type="SUPFAM" id="SSF56112">
    <property type="entry name" value="Protein kinase-like (PK-like)"/>
    <property type="match status" value="1"/>
</dbReference>
<keyword evidence="6 10" id="KW-0067">ATP-binding</keyword>
<dbReference type="Gene3D" id="1.10.510.10">
    <property type="entry name" value="Transferase(Phosphotransferase) domain 1"/>
    <property type="match status" value="1"/>
</dbReference>
<dbReference type="RefSeq" id="XP_056038220.1">
    <property type="nucleotide sequence ID" value="XM_056182735.1"/>
</dbReference>
<dbReference type="InterPro" id="IPR017441">
    <property type="entry name" value="Protein_kinase_ATP_BS"/>
</dbReference>
<comment type="catalytic activity">
    <reaction evidence="8">
        <text>L-seryl-[protein] + ATP = O-phospho-L-seryl-[protein] + ADP + H(+)</text>
        <dbReference type="Rhea" id="RHEA:17989"/>
        <dbReference type="Rhea" id="RHEA-COMP:9863"/>
        <dbReference type="Rhea" id="RHEA-COMP:11604"/>
        <dbReference type="ChEBI" id="CHEBI:15378"/>
        <dbReference type="ChEBI" id="CHEBI:29999"/>
        <dbReference type="ChEBI" id="CHEBI:30616"/>
        <dbReference type="ChEBI" id="CHEBI:83421"/>
        <dbReference type="ChEBI" id="CHEBI:456216"/>
        <dbReference type="EC" id="2.7.11.1"/>
    </reaction>
</comment>
<feature type="compositionally biased region" description="Low complexity" evidence="11">
    <location>
        <begin position="257"/>
        <end position="272"/>
    </location>
</feature>
<dbReference type="GO" id="GO:0004674">
    <property type="term" value="F:protein serine/threonine kinase activity"/>
    <property type="evidence" value="ECO:0007669"/>
    <property type="project" value="UniProtKB-KW"/>
</dbReference>
<keyword evidence="2 13" id="KW-0723">Serine/threonine-protein kinase</keyword>
<keyword evidence="4 10" id="KW-0547">Nucleotide-binding</keyword>
<evidence type="ECO:0000256" key="5">
    <source>
        <dbReference type="ARBA" id="ARBA00022777"/>
    </source>
</evidence>
<evidence type="ECO:0000256" key="4">
    <source>
        <dbReference type="ARBA" id="ARBA00022741"/>
    </source>
</evidence>
<name>A0AAE9WEY9_9SCHI</name>
<dbReference type="PROSITE" id="PS00108">
    <property type="entry name" value="PROTEIN_KINASE_ST"/>
    <property type="match status" value="1"/>
</dbReference>
<dbReference type="EMBL" id="CP115612">
    <property type="protein sequence ID" value="WBW73977.1"/>
    <property type="molecule type" value="Genomic_DNA"/>
</dbReference>
<dbReference type="SMART" id="SM00220">
    <property type="entry name" value="S_TKc"/>
    <property type="match status" value="1"/>
</dbReference>
<accession>A0AAE9WEY9</accession>
<dbReference type="FunFam" id="1.10.510.10:FF:000183">
    <property type="entry name" value="Serine/threonine-protein kinase hal4"/>
    <property type="match status" value="1"/>
</dbReference>
<dbReference type="PROSITE" id="PS50011">
    <property type="entry name" value="PROTEIN_KINASE_DOM"/>
    <property type="match status" value="1"/>
</dbReference>
<dbReference type="GO" id="GO:0030003">
    <property type="term" value="P:intracellular monoatomic cation homeostasis"/>
    <property type="evidence" value="ECO:0007669"/>
    <property type="project" value="TreeGrafter"/>
</dbReference>
<dbReference type="GO" id="GO:0005524">
    <property type="term" value="F:ATP binding"/>
    <property type="evidence" value="ECO:0007669"/>
    <property type="project" value="UniProtKB-UniRule"/>
</dbReference>
<dbReference type="PANTHER" id="PTHR24343">
    <property type="entry name" value="SERINE/THREONINE KINASE"/>
    <property type="match status" value="1"/>
</dbReference>
<protein>
    <recommendedName>
        <fullName evidence="1">non-specific serine/threonine protein kinase</fullName>
        <ecNumber evidence="1">2.7.11.1</ecNumber>
    </recommendedName>
    <alternativeName>
        <fullName evidence="9">Halotolerance protein 4</fullName>
    </alternativeName>
</protein>
<dbReference type="InterPro" id="IPR000719">
    <property type="entry name" value="Prot_kinase_dom"/>
</dbReference>
<evidence type="ECO:0000256" key="6">
    <source>
        <dbReference type="ARBA" id="ARBA00022840"/>
    </source>
</evidence>
<dbReference type="GeneID" id="80877424"/>
<evidence type="ECO:0000313" key="13">
    <source>
        <dbReference type="EMBL" id="WBW73977.1"/>
    </source>
</evidence>
<comment type="catalytic activity">
    <reaction evidence="7">
        <text>L-threonyl-[protein] + ATP = O-phospho-L-threonyl-[protein] + ADP + H(+)</text>
        <dbReference type="Rhea" id="RHEA:46608"/>
        <dbReference type="Rhea" id="RHEA-COMP:11060"/>
        <dbReference type="Rhea" id="RHEA-COMP:11605"/>
        <dbReference type="ChEBI" id="CHEBI:15378"/>
        <dbReference type="ChEBI" id="CHEBI:30013"/>
        <dbReference type="ChEBI" id="CHEBI:30616"/>
        <dbReference type="ChEBI" id="CHEBI:61977"/>
        <dbReference type="ChEBI" id="CHEBI:456216"/>
        <dbReference type="EC" id="2.7.11.1"/>
    </reaction>
</comment>
<evidence type="ECO:0000313" key="14">
    <source>
        <dbReference type="Proteomes" id="UP001212411"/>
    </source>
</evidence>
<evidence type="ECO:0000256" key="1">
    <source>
        <dbReference type="ARBA" id="ARBA00012513"/>
    </source>
</evidence>
<proteinExistence type="predicted"/>
<dbReference type="Pfam" id="PF00069">
    <property type="entry name" value="Pkinase"/>
    <property type="match status" value="1"/>
</dbReference>
<evidence type="ECO:0000256" key="9">
    <source>
        <dbReference type="ARBA" id="ARBA00078109"/>
    </source>
</evidence>
<feature type="binding site" evidence="10">
    <location>
        <position position="411"/>
    </location>
    <ligand>
        <name>ATP</name>
        <dbReference type="ChEBI" id="CHEBI:30616"/>
    </ligand>
</feature>
<gene>
    <name evidence="13" type="primary">hal4</name>
    <name evidence="13" type="ORF">SOMG_03948</name>
</gene>
<dbReference type="KEGG" id="som:SOMG_03948"/>
<evidence type="ECO:0000256" key="11">
    <source>
        <dbReference type="SAM" id="MobiDB-lite"/>
    </source>
</evidence>
<feature type="compositionally biased region" description="Low complexity" evidence="11">
    <location>
        <begin position="204"/>
        <end position="229"/>
    </location>
</feature>
<dbReference type="InterPro" id="IPR008271">
    <property type="entry name" value="Ser/Thr_kinase_AS"/>
</dbReference>
<reference evidence="13 14" key="1">
    <citation type="journal article" date="2023" name="G3 (Bethesda)">
        <title>A high-quality reference genome for the fission yeast Schizosaccharomyces osmophilus.</title>
        <authorList>
            <person name="Jia G.S."/>
            <person name="Zhang W.C."/>
            <person name="Liang Y."/>
            <person name="Liu X.H."/>
            <person name="Rhind N."/>
            <person name="Pidoux A."/>
            <person name="Brysch-Herzberg M."/>
            <person name="Du L.L."/>
        </authorList>
    </citation>
    <scope>NUCLEOTIDE SEQUENCE [LARGE SCALE GENOMIC DNA]</scope>
    <source>
        <strain evidence="13 14">CBS 15793</strain>
    </source>
</reference>
<dbReference type="GO" id="GO:0005829">
    <property type="term" value="C:cytosol"/>
    <property type="evidence" value="ECO:0007669"/>
    <property type="project" value="TreeGrafter"/>
</dbReference>
<evidence type="ECO:0000256" key="8">
    <source>
        <dbReference type="ARBA" id="ARBA00048679"/>
    </source>
</evidence>
<feature type="compositionally biased region" description="Polar residues" evidence="11">
    <location>
        <begin position="230"/>
        <end position="256"/>
    </location>
</feature>
<keyword evidence="3" id="KW-0808">Transferase</keyword>
<dbReference type="CDD" id="cd13994">
    <property type="entry name" value="STKc_HAL4_like"/>
    <property type="match status" value="1"/>
</dbReference>
<sequence>MDRVEDISSKVASLGVDSVKNASKQVVDIPKHHHHSDEDANAERLPASSSSNGDAVPVEYNNGIANNEDPGKQMNYEEPLESDKLRSNDNYGAQMVHSPDPSATPSRIGSVDAIAPNSSATGQQHNTTSKPPISQNKTKEPTAMPPPTKPSRTPTSFMLGAPPHSKPQTSAAHSPIVTPASSASVSRANSSSNTPHKPTPTAAPNPNGATNNNGPVPAPTPISTTATPSKNPVSRLQRIFSQSSVNRQNNKNKPSANTNTEETNSTNGSETGASGVPNSSSSANQNAKLSRFTVYDDGSHTHQLRPAKRQEKLGKMLKDFLAGSSKKREEERAAKEAAADSQHQLSLVQSWINGYGQEKLADKNFGKVSASFVEKYGRCQEVIGRGAFGVVRISHKVDPQNSRSELLYAVKEFRRKPTESQKKYTKRLTSEFCISSSLRHPNVIHTLDLIQDNKGDYCEVMELCSGGDLYTLIMAAGRLEPMEADCFFKQLMRGVDYLHDMGVAHRDLKPENLLLTINGSIKITDFGNGECFRMAWEKEAHMTCGLCGSAPYIAPEEYTENEFDPRAVDVWACGVIYMAMRTGRHLWRVAKKSEDEFYAKYLMDRKDESGYEPIEMLERSRCRNTLYNILHPNPSYRLTAKQIMKSEWVRSIKLCEYGSAGL</sequence>
<keyword evidence="5 13" id="KW-0418">Kinase</keyword>
<dbReference type="AlphaFoldDB" id="A0AAE9WEY9"/>
<dbReference type="EC" id="2.7.11.1" evidence="1"/>
<dbReference type="Proteomes" id="UP001212411">
    <property type="component" value="Chromosome 2"/>
</dbReference>
<feature type="region of interest" description="Disordered" evidence="11">
    <location>
        <begin position="1"/>
        <end position="284"/>
    </location>
</feature>
<dbReference type="PROSITE" id="PS00107">
    <property type="entry name" value="PROTEIN_KINASE_ATP"/>
    <property type="match status" value="1"/>
</dbReference>
<dbReference type="PANTHER" id="PTHR24343:SF558">
    <property type="entry name" value="PROTEIN KINASE DOMAIN-CONTAINING PROTEIN"/>
    <property type="match status" value="1"/>
</dbReference>
<evidence type="ECO:0000256" key="3">
    <source>
        <dbReference type="ARBA" id="ARBA00022679"/>
    </source>
</evidence>
<organism evidence="13 14">
    <name type="scientific">Schizosaccharomyces osmophilus</name>
    <dbReference type="NCBI Taxonomy" id="2545709"/>
    <lineage>
        <taxon>Eukaryota</taxon>
        <taxon>Fungi</taxon>
        <taxon>Dikarya</taxon>
        <taxon>Ascomycota</taxon>
        <taxon>Taphrinomycotina</taxon>
        <taxon>Schizosaccharomycetes</taxon>
        <taxon>Schizosaccharomycetales</taxon>
        <taxon>Schizosaccharomycetaceae</taxon>
        <taxon>Schizosaccharomyces</taxon>
    </lineage>
</organism>
<feature type="compositionally biased region" description="Polar residues" evidence="11">
    <location>
        <begin position="116"/>
        <end position="136"/>
    </location>
</feature>
<feature type="domain" description="Protein kinase" evidence="12">
    <location>
        <begin position="377"/>
        <end position="649"/>
    </location>
</feature>
<feature type="compositionally biased region" description="Low complexity" evidence="11">
    <location>
        <begin position="180"/>
        <end position="192"/>
    </location>
</feature>
<evidence type="ECO:0000256" key="7">
    <source>
        <dbReference type="ARBA" id="ARBA00047899"/>
    </source>
</evidence>
<keyword evidence="14" id="KW-1185">Reference proteome</keyword>
<evidence type="ECO:0000259" key="12">
    <source>
        <dbReference type="PROSITE" id="PS50011"/>
    </source>
</evidence>
<evidence type="ECO:0000256" key="10">
    <source>
        <dbReference type="PROSITE-ProRule" id="PRU10141"/>
    </source>
</evidence>
<evidence type="ECO:0000256" key="2">
    <source>
        <dbReference type="ARBA" id="ARBA00022527"/>
    </source>
</evidence>